<feature type="region of interest" description="Disordered" evidence="1">
    <location>
        <begin position="1"/>
        <end position="34"/>
    </location>
</feature>
<reference evidence="2" key="2">
    <citation type="journal article" date="2023" name="Science">
        <title>Genomic signatures of disease resistance in endangered staghorn corals.</title>
        <authorList>
            <person name="Vollmer S.V."/>
            <person name="Selwyn J.D."/>
            <person name="Despard B.A."/>
            <person name="Roesel C.L."/>
        </authorList>
    </citation>
    <scope>NUCLEOTIDE SEQUENCE</scope>
    <source>
        <strain evidence="2">K2</strain>
    </source>
</reference>
<name>A0AAD9V3B1_ACRCE</name>
<sequence>MTDKRPIVVQGDTPGKPENKSLFQDGNIPKKSSGRKSVQKLKQLHLFSTPAYFGRMQVVTNGQWIETQSFGMIVLMQSTRLAVLQGQVPVVEQGLQSTYPYNLKHCQRLRMPCKLIISLADSILAMFNQAVLHKGQRHQYLIALYPVFQCSPFQDA</sequence>
<gene>
    <name evidence="2" type="ORF">P5673_018310</name>
</gene>
<organism evidence="2 3">
    <name type="scientific">Acropora cervicornis</name>
    <name type="common">Staghorn coral</name>
    <dbReference type="NCBI Taxonomy" id="6130"/>
    <lineage>
        <taxon>Eukaryota</taxon>
        <taxon>Metazoa</taxon>
        <taxon>Cnidaria</taxon>
        <taxon>Anthozoa</taxon>
        <taxon>Hexacorallia</taxon>
        <taxon>Scleractinia</taxon>
        <taxon>Astrocoeniina</taxon>
        <taxon>Acroporidae</taxon>
        <taxon>Acropora</taxon>
    </lineage>
</organism>
<accession>A0AAD9V3B1</accession>
<dbReference type="EMBL" id="JARQWQ010000041">
    <property type="protein sequence ID" value="KAK2559175.1"/>
    <property type="molecule type" value="Genomic_DNA"/>
</dbReference>
<dbReference type="AlphaFoldDB" id="A0AAD9V3B1"/>
<evidence type="ECO:0000313" key="3">
    <source>
        <dbReference type="Proteomes" id="UP001249851"/>
    </source>
</evidence>
<proteinExistence type="predicted"/>
<dbReference type="Proteomes" id="UP001249851">
    <property type="component" value="Unassembled WGS sequence"/>
</dbReference>
<reference evidence="2" key="1">
    <citation type="journal article" date="2023" name="G3 (Bethesda)">
        <title>Whole genome assembly and annotation of the endangered Caribbean coral Acropora cervicornis.</title>
        <authorList>
            <person name="Selwyn J.D."/>
            <person name="Vollmer S.V."/>
        </authorList>
    </citation>
    <scope>NUCLEOTIDE SEQUENCE</scope>
    <source>
        <strain evidence="2">K2</strain>
    </source>
</reference>
<evidence type="ECO:0000313" key="2">
    <source>
        <dbReference type="EMBL" id="KAK2559175.1"/>
    </source>
</evidence>
<evidence type="ECO:0000256" key="1">
    <source>
        <dbReference type="SAM" id="MobiDB-lite"/>
    </source>
</evidence>
<protein>
    <submittedName>
        <fullName evidence="2">Uncharacterized protein</fullName>
    </submittedName>
</protein>
<comment type="caution">
    <text evidence="2">The sequence shown here is derived from an EMBL/GenBank/DDBJ whole genome shotgun (WGS) entry which is preliminary data.</text>
</comment>
<keyword evidence="3" id="KW-1185">Reference proteome</keyword>